<dbReference type="InterPro" id="IPR002575">
    <property type="entry name" value="Aminoglycoside_PTrfase"/>
</dbReference>
<feature type="coiled-coil region" evidence="1">
    <location>
        <begin position="239"/>
        <end position="270"/>
    </location>
</feature>
<feature type="domain" description="Aminoglycoside phosphotransferase" evidence="2">
    <location>
        <begin position="256"/>
        <end position="325"/>
    </location>
</feature>
<dbReference type="VEuPathDB" id="FungiDB:RhiirFUN_010987"/>
<name>A0A915ZFL3_9GLOM</name>
<dbReference type="InterPro" id="IPR051678">
    <property type="entry name" value="AGP_Transferase"/>
</dbReference>
<organism evidence="3 4">
    <name type="scientific">Rhizophagus irregularis</name>
    <dbReference type="NCBI Taxonomy" id="588596"/>
    <lineage>
        <taxon>Eukaryota</taxon>
        <taxon>Fungi</taxon>
        <taxon>Fungi incertae sedis</taxon>
        <taxon>Mucoromycota</taxon>
        <taxon>Glomeromycotina</taxon>
        <taxon>Glomeromycetes</taxon>
        <taxon>Glomerales</taxon>
        <taxon>Glomeraceae</taxon>
        <taxon>Rhizophagus</taxon>
    </lineage>
</organism>
<gene>
    <name evidence="3" type="ORF">CHRIB12_LOCUS14525</name>
</gene>
<accession>A0A915ZFL3</accession>
<evidence type="ECO:0000259" key="2">
    <source>
        <dbReference type="Pfam" id="PF01636"/>
    </source>
</evidence>
<protein>
    <recommendedName>
        <fullName evidence="2">Aminoglycoside phosphotransferase domain-containing protein</fullName>
    </recommendedName>
</protein>
<evidence type="ECO:0000313" key="3">
    <source>
        <dbReference type="EMBL" id="CAB5374602.1"/>
    </source>
</evidence>
<evidence type="ECO:0000256" key="1">
    <source>
        <dbReference type="SAM" id="Coils"/>
    </source>
</evidence>
<dbReference type="Proteomes" id="UP000684084">
    <property type="component" value="Unassembled WGS sequence"/>
</dbReference>
<dbReference type="OrthoDB" id="10003767at2759"/>
<proteinExistence type="predicted"/>
<dbReference type="PANTHER" id="PTHR21310">
    <property type="entry name" value="AMINOGLYCOSIDE PHOSPHOTRANSFERASE-RELATED-RELATED"/>
    <property type="match status" value="1"/>
</dbReference>
<keyword evidence="1" id="KW-0175">Coiled coil</keyword>
<reference evidence="3" key="1">
    <citation type="submission" date="2020-05" db="EMBL/GenBank/DDBJ databases">
        <authorList>
            <person name="Rincon C."/>
            <person name="Sanders R I."/>
            <person name="Robbins C."/>
            <person name="Chaturvedi A."/>
        </authorList>
    </citation>
    <scope>NUCLEOTIDE SEQUENCE</scope>
    <source>
        <strain evidence="3">CHB12</strain>
    </source>
</reference>
<dbReference type="PANTHER" id="PTHR21310:SF15">
    <property type="entry name" value="AMINOGLYCOSIDE PHOSPHOTRANSFERASE DOMAIN-CONTAINING PROTEIN"/>
    <property type="match status" value="1"/>
</dbReference>
<dbReference type="EMBL" id="CAGKOT010000033">
    <property type="protein sequence ID" value="CAB5374602.1"/>
    <property type="molecule type" value="Genomic_DNA"/>
</dbReference>
<dbReference type="AlphaFoldDB" id="A0A915ZFL3"/>
<sequence>MDNKLEIFSESEDSDEPTLDLDFDMLKQLASSRLDRHCVKTCRLTRGFNNEIHLLQFDNGPDCIARLPRDSTHPVAKLACEVATMKYIAQNTKIKVPEVYDWDCTTHNIIKSPYIFMERLSGQHLYRIWDDLSIENKKCVLNQIINILFEIWTKCQFNEIGCLYINNDQSEPIREKSSYLLSRVLTPYMSFQVGPIVSPLCYIEGRDIIPSFTGPFKSSREWFDALIQKEKSFFETHGVQNLNNEMNTILADAEERTEKLVKLLALLQSKLSENNPFESIDLLPFTLIHNDFDAQNILVERSSVDNDIKIIGIIDWEFSHTGTLWELCDYPIWIQEIEYEPFEFISDKELQRNQENQGLRVHFRNEVMKIFGEKGGQLLDMKENDRRIERLETMFLVVHKFSMLESFLKCFIDHY</sequence>
<feature type="domain" description="Aminoglycoside phosphotransferase" evidence="2">
    <location>
        <begin position="43"/>
        <end position="131"/>
    </location>
</feature>
<dbReference type="Pfam" id="PF01636">
    <property type="entry name" value="APH"/>
    <property type="match status" value="2"/>
</dbReference>
<comment type="caution">
    <text evidence="3">The sequence shown here is derived from an EMBL/GenBank/DDBJ whole genome shotgun (WGS) entry which is preliminary data.</text>
</comment>
<evidence type="ECO:0000313" key="4">
    <source>
        <dbReference type="Proteomes" id="UP000684084"/>
    </source>
</evidence>